<keyword evidence="11" id="KW-1185">Reference proteome</keyword>
<dbReference type="GO" id="GO:0042450">
    <property type="term" value="P:L-arginine biosynthetic process via ornithine"/>
    <property type="evidence" value="ECO:0007669"/>
    <property type="project" value="UniProtKB-UniRule"/>
</dbReference>
<name>A0AAX2S9Y8_KOCRH</name>
<dbReference type="Proteomes" id="UP000298017">
    <property type="component" value="Unassembled WGS sequence"/>
</dbReference>
<evidence type="ECO:0000256" key="5">
    <source>
        <dbReference type="ARBA" id="ARBA00022679"/>
    </source>
</evidence>
<feature type="binding site" evidence="7">
    <location>
        <position position="101"/>
    </location>
    <ligand>
        <name>carbamoyl phosphate</name>
        <dbReference type="ChEBI" id="CHEBI:58228"/>
    </ligand>
</feature>
<evidence type="ECO:0000256" key="2">
    <source>
        <dbReference type="ARBA" id="ARBA00007805"/>
    </source>
</evidence>
<gene>
    <name evidence="10" type="primary">argF</name>
    <name evidence="10" type="ORF">E4P33_09750</name>
</gene>
<dbReference type="PANTHER" id="PTHR45753">
    <property type="entry name" value="ORNITHINE CARBAMOYLTRANSFERASE, MITOCHONDRIAL"/>
    <property type="match status" value="1"/>
</dbReference>
<dbReference type="InterPro" id="IPR006130">
    <property type="entry name" value="Asp/Orn_carbamoylTrfase"/>
</dbReference>
<feature type="binding site" evidence="7">
    <location>
        <begin position="50"/>
        <end position="53"/>
    </location>
    <ligand>
        <name>carbamoyl phosphate</name>
        <dbReference type="ChEBI" id="CHEBI:58228"/>
    </ligand>
</feature>
<dbReference type="Pfam" id="PF02729">
    <property type="entry name" value="OTCace_N"/>
    <property type="match status" value="1"/>
</dbReference>
<dbReference type="RefSeq" id="WP_135010797.1">
    <property type="nucleotide sequence ID" value="NZ_JAYEXM010000003.1"/>
</dbReference>
<protein>
    <recommendedName>
        <fullName evidence="4 7">Ornithine carbamoyltransferase</fullName>
        <shortName evidence="7">OTCase</shortName>
        <ecNumber evidence="3 7">2.1.3.3</ecNumber>
    </recommendedName>
</protein>
<comment type="subcellular location">
    <subcellularLocation>
        <location evidence="7">Cytoplasm</location>
    </subcellularLocation>
</comment>
<dbReference type="InterPro" id="IPR002292">
    <property type="entry name" value="Orn/put_carbamltrans"/>
</dbReference>
<dbReference type="Pfam" id="PF00185">
    <property type="entry name" value="OTCace"/>
    <property type="match status" value="1"/>
</dbReference>
<dbReference type="SUPFAM" id="SSF53671">
    <property type="entry name" value="Aspartate/ornithine carbamoyltransferase"/>
    <property type="match status" value="1"/>
</dbReference>
<dbReference type="PRINTS" id="PR00100">
    <property type="entry name" value="AOTCASE"/>
</dbReference>
<comment type="caution">
    <text evidence="10">The sequence shown here is derived from an EMBL/GenBank/DDBJ whole genome shotgun (WGS) entry which is preliminary data.</text>
</comment>
<dbReference type="GO" id="GO:0016597">
    <property type="term" value="F:amino acid binding"/>
    <property type="evidence" value="ECO:0007669"/>
    <property type="project" value="InterPro"/>
</dbReference>
<feature type="binding site" evidence="7">
    <location>
        <position position="77"/>
    </location>
    <ligand>
        <name>carbamoyl phosphate</name>
        <dbReference type="ChEBI" id="CHEBI:58228"/>
    </ligand>
</feature>
<dbReference type="NCBIfam" id="TIGR00658">
    <property type="entry name" value="orni_carb_tr"/>
    <property type="match status" value="1"/>
</dbReference>
<dbReference type="EC" id="2.1.3.3" evidence="3 7"/>
<dbReference type="PROSITE" id="PS00097">
    <property type="entry name" value="CARBAMOYLTRANSFERASE"/>
    <property type="match status" value="1"/>
</dbReference>
<feature type="binding site" evidence="7">
    <location>
        <begin position="264"/>
        <end position="265"/>
    </location>
    <ligand>
        <name>carbamoyl phosphate</name>
        <dbReference type="ChEBI" id="CHEBI:58228"/>
    </ligand>
</feature>
<dbReference type="GO" id="GO:0004585">
    <property type="term" value="F:ornithine carbamoyltransferase activity"/>
    <property type="evidence" value="ECO:0007669"/>
    <property type="project" value="UniProtKB-UniRule"/>
</dbReference>
<evidence type="ECO:0000256" key="1">
    <source>
        <dbReference type="ARBA" id="ARBA00004975"/>
    </source>
</evidence>
<feature type="domain" description="Aspartate/ornithine carbamoyltransferase carbamoyl-P binding" evidence="9">
    <location>
        <begin position="3"/>
        <end position="141"/>
    </location>
</feature>
<keyword evidence="5 7" id="KW-0808">Transferase</keyword>
<dbReference type="NCBIfam" id="NF001986">
    <property type="entry name" value="PRK00779.1"/>
    <property type="match status" value="1"/>
</dbReference>
<feature type="binding site" evidence="7">
    <location>
        <position position="160"/>
    </location>
    <ligand>
        <name>L-ornithine</name>
        <dbReference type="ChEBI" id="CHEBI:46911"/>
    </ligand>
</feature>
<dbReference type="PRINTS" id="PR00102">
    <property type="entry name" value="OTCASE"/>
</dbReference>
<evidence type="ECO:0000256" key="4">
    <source>
        <dbReference type="ARBA" id="ARBA00016634"/>
    </source>
</evidence>
<proteinExistence type="inferred from homology"/>
<dbReference type="InterPro" id="IPR006132">
    <property type="entry name" value="Asp/Orn_carbamoyltranf_P-bd"/>
</dbReference>
<feature type="binding site" evidence="7">
    <location>
        <position position="224"/>
    </location>
    <ligand>
        <name>L-ornithine</name>
        <dbReference type="ChEBI" id="CHEBI:46911"/>
    </ligand>
</feature>
<sequence>MLRHFLVDTDLSPEEQTEVLDLAAALKADRFSRRPLAGPQTVGVIFDKTSTRTRVSFAAGVSDLGGNPLVINPGESQLGHKESVADSARVLSRMLSAIVWRTYGQTGLEEMAEHSSVPVVNALTDDYHPCQILADLLTLREHFGDVAGRTLVYLGDAANNMANSYLLGCATAGMHVRIAGPEGFLPREDVVDAARERAAQTGGSVLVATDAGEALAGADAVVTDTWVSMGQESEKAERSEIFRPYSVTSEAMALAAEHAVFLHCLPAYRGLEVAAEVIDGPASLVWDEAENRLHAQKALLTFLLDSSGLSADLPAALRREETR</sequence>
<dbReference type="FunFam" id="3.40.50.1370:FF:000008">
    <property type="entry name" value="Ornithine carbamoyltransferase"/>
    <property type="match status" value="1"/>
</dbReference>
<dbReference type="Gene3D" id="3.40.50.1370">
    <property type="entry name" value="Aspartate/ornithine carbamoyltransferase"/>
    <property type="match status" value="2"/>
</dbReference>
<dbReference type="AlphaFoldDB" id="A0AAX2S9Y8"/>
<dbReference type="GO" id="GO:0005737">
    <property type="term" value="C:cytoplasm"/>
    <property type="evidence" value="ECO:0007669"/>
    <property type="project" value="UniProtKB-SubCell"/>
</dbReference>
<evidence type="ECO:0000256" key="6">
    <source>
        <dbReference type="ARBA" id="ARBA00048772"/>
    </source>
</evidence>
<dbReference type="InterPro" id="IPR006131">
    <property type="entry name" value="Asp_carbamoyltransf_Asp/Orn-bd"/>
</dbReference>
<evidence type="ECO:0000256" key="7">
    <source>
        <dbReference type="HAMAP-Rule" id="MF_01109"/>
    </source>
</evidence>
<keyword evidence="7" id="KW-0963">Cytoplasm</keyword>
<comment type="pathway">
    <text evidence="1">Amino-acid biosynthesis; L-arginine biosynthesis; L-arginine from L-ornithine and carbamoyl phosphate: step 1/3.</text>
</comment>
<dbReference type="InterPro" id="IPR036901">
    <property type="entry name" value="Asp/Orn_carbamoylTrfase_sf"/>
</dbReference>
<organism evidence="10 11">
    <name type="scientific">Kocuria rhizophila</name>
    <dbReference type="NCBI Taxonomy" id="72000"/>
    <lineage>
        <taxon>Bacteria</taxon>
        <taxon>Bacillati</taxon>
        <taxon>Actinomycetota</taxon>
        <taxon>Actinomycetes</taxon>
        <taxon>Micrococcales</taxon>
        <taxon>Micrococcaceae</taxon>
        <taxon>Kocuria</taxon>
    </lineage>
</organism>
<feature type="binding site" evidence="7">
    <location>
        <position position="292"/>
    </location>
    <ligand>
        <name>carbamoyl phosphate</name>
        <dbReference type="ChEBI" id="CHEBI:58228"/>
    </ligand>
</feature>
<evidence type="ECO:0000313" key="11">
    <source>
        <dbReference type="Proteomes" id="UP000298017"/>
    </source>
</evidence>
<dbReference type="InterPro" id="IPR024904">
    <property type="entry name" value="OTCase_ArgI"/>
</dbReference>
<evidence type="ECO:0000256" key="3">
    <source>
        <dbReference type="ARBA" id="ARBA00013007"/>
    </source>
</evidence>
<accession>A0AAX2S9Y8</accession>
<evidence type="ECO:0000313" key="10">
    <source>
        <dbReference type="EMBL" id="TFI00078.1"/>
    </source>
</evidence>
<dbReference type="EMBL" id="SPNK01000011">
    <property type="protein sequence ID" value="TFI00078.1"/>
    <property type="molecule type" value="Genomic_DNA"/>
</dbReference>
<dbReference type="HAMAP" id="MF_01109">
    <property type="entry name" value="OTCase"/>
    <property type="match status" value="1"/>
</dbReference>
<evidence type="ECO:0000259" key="9">
    <source>
        <dbReference type="Pfam" id="PF02729"/>
    </source>
</evidence>
<comment type="similarity">
    <text evidence="2 7">Belongs to the aspartate/ornithine carbamoyltransferase superfamily. OTCase family.</text>
</comment>
<dbReference type="GO" id="GO:0019240">
    <property type="term" value="P:citrulline biosynthetic process"/>
    <property type="evidence" value="ECO:0007669"/>
    <property type="project" value="TreeGrafter"/>
</dbReference>
<reference evidence="10 11" key="1">
    <citation type="submission" date="2019-03" db="EMBL/GenBank/DDBJ databases">
        <title>Genome Sequencing and Assembly of Various Microbes Isolated from Alder Root Nodule.</title>
        <authorList>
            <person name="Swanson E."/>
            <person name="Sevigny J.L."/>
            <person name="Pesce C."/>
            <person name="Davis I."/>
            <person name="Kleiner V."/>
            <person name="Tisa L."/>
        </authorList>
    </citation>
    <scope>NUCLEOTIDE SEQUENCE [LARGE SCALE GENOMIC DNA]</scope>
    <source>
        <strain evidence="10 11">4R-31</strain>
    </source>
</reference>
<feature type="binding site" evidence="7">
    <location>
        <begin position="228"/>
        <end position="229"/>
    </location>
    <ligand>
        <name>L-ornithine</name>
        <dbReference type="ChEBI" id="CHEBI:46911"/>
    </ligand>
</feature>
<dbReference type="PANTHER" id="PTHR45753:SF3">
    <property type="entry name" value="ORNITHINE TRANSCARBAMYLASE, MITOCHONDRIAL"/>
    <property type="match status" value="1"/>
</dbReference>
<comment type="catalytic activity">
    <reaction evidence="6 7">
        <text>carbamoyl phosphate + L-ornithine = L-citrulline + phosphate + H(+)</text>
        <dbReference type="Rhea" id="RHEA:19513"/>
        <dbReference type="ChEBI" id="CHEBI:15378"/>
        <dbReference type="ChEBI" id="CHEBI:43474"/>
        <dbReference type="ChEBI" id="CHEBI:46911"/>
        <dbReference type="ChEBI" id="CHEBI:57743"/>
        <dbReference type="ChEBI" id="CHEBI:58228"/>
        <dbReference type="EC" id="2.1.3.3"/>
    </reaction>
</comment>
<feature type="binding site" evidence="7">
    <location>
        <begin position="128"/>
        <end position="131"/>
    </location>
    <ligand>
        <name>carbamoyl phosphate</name>
        <dbReference type="ChEBI" id="CHEBI:58228"/>
    </ligand>
</feature>
<evidence type="ECO:0000259" key="8">
    <source>
        <dbReference type="Pfam" id="PF00185"/>
    </source>
</evidence>
<feature type="domain" description="Aspartate/ornithine carbamoyltransferase Asp/Orn-binding" evidence="8">
    <location>
        <begin position="148"/>
        <end position="302"/>
    </location>
</feature>